<evidence type="ECO:0000313" key="2">
    <source>
        <dbReference type="Proteomes" id="UP000243975"/>
    </source>
</evidence>
<dbReference type="PANTHER" id="PTHR24075">
    <property type="entry name" value="SEC63 DOMAIN-CONTAINING"/>
    <property type="match status" value="1"/>
</dbReference>
<dbReference type="SUPFAM" id="SSF81296">
    <property type="entry name" value="E set domains"/>
    <property type="match status" value="1"/>
</dbReference>
<accession>A0A103YDL4</accession>
<dbReference type="Gene3D" id="2.60.40.150">
    <property type="entry name" value="C2 domain"/>
    <property type="match status" value="1"/>
</dbReference>
<dbReference type="GO" id="GO:0003723">
    <property type="term" value="F:RNA binding"/>
    <property type="evidence" value="ECO:0007669"/>
    <property type="project" value="TreeGrafter"/>
</dbReference>
<dbReference type="Proteomes" id="UP000243975">
    <property type="component" value="Unassembled WGS sequence"/>
</dbReference>
<dbReference type="STRING" id="59895.A0A103YDL4"/>
<name>A0A103YDL4_CYNCS</name>
<dbReference type="GO" id="GO:0008320">
    <property type="term" value="F:protein transmembrane transporter activity"/>
    <property type="evidence" value="ECO:0007669"/>
    <property type="project" value="TreeGrafter"/>
</dbReference>
<dbReference type="GO" id="GO:0006620">
    <property type="term" value="P:post-translational protein targeting to endoplasmic reticulum membrane"/>
    <property type="evidence" value="ECO:0007669"/>
    <property type="project" value="TreeGrafter"/>
</dbReference>
<proteinExistence type="predicted"/>
<keyword evidence="2" id="KW-1185">Reference proteome</keyword>
<gene>
    <name evidence="1" type="ORF">Ccrd_014494</name>
</gene>
<dbReference type="InterPro" id="IPR014756">
    <property type="entry name" value="Ig_E-set"/>
</dbReference>
<dbReference type="PANTHER" id="PTHR24075:SF0">
    <property type="entry name" value="TRANSLOCATION PROTEIN SEC63 HOMOLOG"/>
    <property type="match status" value="1"/>
</dbReference>
<protein>
    <submittedName>
        <fullName evidence="1">Immunoglobulin E-set</fullName>
    </submittedName>
</protein>
<comment type="caution">
    <text evidence="1">The sequence shown here is derived from an EMBL/GenBank/DDBJ whole genome shotgun (WGS) entry which is preliminary data.</text>
</comment>
<dbReference type="Gramene" id="KVI07148">
    <property type="protein sequence ID" value="KVI07148"/>
    <property type="gene ID" value="Ccrd_014494"/>
</dbReference>
<dbReference type="AlphaFoldDB" id="A0A103YDL4"/>
<dbReference type="GO" id="GO:0031207">
    <property type="term" value="C:Sec62/Sec63 complex"/>
    <property type="evidence" value="ECO:0007669"/>
    <property type="project" value="TreeGrafter"/>
</dbReference>
<evidence type="ECO:0000313" key="1">
    <source>
        <dbReference type="EMBL" id="KVI07148.1"/>
    </source>
</evidence>
<dbReference type="InterPro" id="IPR035892">
    <property type="entry name" value="C2_domain_sf"/>
</dbReference>
<organism evidence="1 2">
    <name type="scientific">Cynara cardunculus var. scolymus</name>
    <name type="common">Globe artichoke</name>
    <name type="synonym">Cynara scolymus</name>
    <dbReference type="NCBI Taxonomy" id="59895"/>
    <lineage>
        <taxon>Eukaryota</taxon>
        <taxon>Viridiplantae</taxon>
        <taxon>Streptophyta</taxon>
        <taxon>Embryophyta</taxon>
        <taxon>Tracheophyta</taxon>
        <taxon>Spermatophyta</taxon>
        <taxon>Magnoliopsida</taxon>
        <taxon>eudicotyledons</taxon>
        <taxon>Gunneridae</taxon>
        <taxon>Pentapetalae</taxon>
        <taxon>asterids</taxon>
        <taxon>campanulids</taxon>
        <taxon>Asterales</taxon>
        <taxon>Asteraceae</taxon>
        <taxon>Carduoideae</taxon>
        <taxon>Cardueae</taxon>
        <taxon>Carduinae</taxon>
        <taxon>Cynara</taxon>
    </lineage>
</organism>
<reference evidence="1 2" key="1">
    <citation type="journal article" date="2016" name="Sci. Rep.">
        <title>The genome sequence of the outbreeding globe artichoke constructed de novo incorporating a phase-aware low-pass sequencing strategy of F1 progeny.</title>
        <authorList>
            <person name="Scaglione D."/>
            <person name="Reyes-Chin-Wo S."/>
            <person name="Acquadro A."/>
            <person name="Froenicke L."/>
            <person name="Portis E."/>
            <person name="Beitel C."/>
            <person name="Tirone M."/>
            <person name="Mauro R."/>
            <person name="Lo Monaco A."/>
            <person name="Mauromicale G."/>
            <person name="Faccioli P."/>
            <person name="Cattivelli L."/>
            <person name="Rieseberg L."/>
            <person name="Michelmore R."/>
            <person name="Lanteri S."/>
        </authorList>
    </citation>
    <scope>NUCLEOTIDE SEQUENCE [LARGE SCALE GENOMIC DNA]</scope>
    <source>
        <strain evidence="1">2C</strain>
    </source>
</reference>
<sequence>MFSQFEFVVASEKPSGAPHMPIEVRAELLSQAAGFSEAEVQDIELVICMMPSITVEVTCGTEGEEGVQEGGIITVQAWWACNKPTVWSVLFPMCNSTLSTRKKNCWFLLADENSNNVWFSQKVSFMDEASAVTAASKAIEETMEGSGANAKETSKAVREAVEKVKSGSRLVMGKFQAPAEGNYNLSCFLLCDSWLGCDKKTGVKVKVVK</sequence>
<dbReference type="GO" id="GO:0006614">
    <property type="term" value="P:SRP-dependent cotranslational protein targeting to membrane"/>
    <property type="evidence" value="ECO:0007669"/>
    <property type="project" value="TreeGrafter"/>
</dbReference>
<dbReference type="EMBL" id="LEKV01001517">
    <property type="protein sequence ID" value="KVI07148.1"/>
    <property type="molecule type" value="Genomic_DNA"/>
</dbReference>